<accession>A0AAE6ZZV9</accession>
<keyword evidence="1" id="KW-0812">Transmembrane</keyword>
<keyword evidence="1" id="KW-1133">Transmembrane helix</keyword>
<reference evidence="2 3" key="1">
    <citation type="submission" date="2020-04" db="EMBL/GenBank/DDBJ databases">
        <authorList>
            <person name="Yao Y."/>
            <person name="He Z."/>
        </authorList>
    </citation>
    <scope>NUCLEOTIDE SEQUENCE [LARGE SCALE GENOMIC DNA]</scope>
    <source>
        <strain evidence="2 3">CY-1</strain>
    </source>
</reference>
<gene>
    <name evidence="2" type="ORF">HGP31_23240</name>
</gene>
<sequence length="102" mass="11439">MQQHDIRSPVVPVMPLVMKRANHQAEFVSDAKSSGEVDMPHRLNELETLDTLRSDLEKIRSDIKSVRHRLAYSAVGTAVVLGLLGWIANSRFDQVVLLLLAH</sequence>
<evidence type="ECO:0000313" key="3">
    <source>
        <dbReference type="Proteomes" id="UP000501367"/>
    </source>
</evidence>
<evidence type="ECO:0000256" key="1">
    <source>
        <dbReference type="SAM" id="Phobius"/>
    </source>
</evidence>
<dbReference type="EMBL" id="CP051487">
    <property type="protein sequence ID" value="QJC81084.1"/>
    <property type="molecule type" value="Genomic_DNA"/>
</dbReference>
<feature type="transmembrane region" description="Helical" evidence="1">
    <location>
        <begin position="70"/>
        <end position="88"/>
    </location>
</feature>
<name>A0AAE6ZZV9_9PSED</name>
<organism evidence="2 3">
    <name type="scientific">Pseudomonas umsongensis</name>
    <dbReference type="NCBI Taxonomy" id="198618"/>
    <lineage>
        <taxon>Bacteria</taxon>
        <taxon>Pseudomonadati</taxon>
        <taxon>Pseudomonadota</taxon>
        <taxon>Gammaproteobacteria</taxon>
        <taxon>Pseudomonadales</taxon>
        <taxon>Pseudomonadaceae</taxon>
        <taxon>Pseudomonas</taxon>
    </lineage>
</organism>
<evidence type="ECO:0000313" key="2">
    <source>
        <dbReference type="EMBL" id="QJC81084.1"/>
    </source>
</evidence>
<proteinExistence type="predicted"/>
<dbReference type="KEGG" id="pum:HGP31_23240"/>
<dbReference type="GeneID" id="72196536"/>
<dbReference type="Proteomes" id="UP000501367">
    <property type="component" value="Chromosome"/>
</dbReference>
<keyword evidence="1" id="KW-0472">Membrane</keyword>
<protein>
    <submittedName>
        <fullName evidence="2">Uncharacterized protein</fullName>
    </submittedName>
</protein>
<dbReference type="AlphaFoldDB" id="A0AAE6ZZV9"/>
<dbReference type="RefSeq" id="WP_168758755.1">
    <property type="nucleotide sequence ID" value="NZ_CP051487.1"/>
</dbReference>